<dbReference type="RefSeq" id="WP_067986512.1">
    <property type="nucleotide sequence ID" value="NZ_VMSD01000008.1"/>
</dbReference>
<proteinExistence type="predicted"/>
<gene>
    <name evidence="1" type="ORF">FNL39_108100</name>
</gene>
<sequence>MTGHGQVTPRPPAQVRIGLWGPPGSGKTTYLAALRLAVFQSKLPGSWKMSGVDVSSSDFLTQSTKLLTDERRFPPATLLAQNMIFQFVGERTVLPEPAGRRLWGRSAPAAQPSVERDAFDLDVLDVPGSVFRHEGNARAGSDDQSLASELRIDDDEPSRGNGGDDAFRGAQPVAGSEDQLLEHLEACQGIVFLFDPVRDAEEGDAFDYFHPILEKLAARMLQYDNAGSRLPHRVAVCITKFDDEEVFRIARNRGYTVTGVERPYFPTVDNGRAKDFFLRLCQDNFTYSDLVYQGLMRYFYEDRIEFFVTSAIGFYAPTGRFMLGDYTNTERDDSGELRIKGKVQPINLLEPLVWLHQNLLGLS</sequence>
<name>A0ABQ6YHM1_9NOCA</name>
<accession>A0ABQ6YHM1</accession>
<evidence type="ECO:0000313" key="1">
    <source>
        <dbReference type="EMBL" id="KAF0845292.1"/>
    </source>
</evidence>
<keyword evidence="2" id="KW-1185">Reference proteome</keyword>
<reference evidence="1 2" key="1">
    <citation type="submission" date="2019-07" db="EMBL/GenBank/DDBJ databases">
        <title>Genomic Encyclopedia of Type Strains, Phase IV (KMG-IV): sequencing the most valuable type-strain genomes for metagenomic binning, comparative biology and taxonomic classification.</title>
        <authorList>
            <person name="Goeker M."/>
        </authorList>
    </citation>
    <scope>NUCLEOTIDE SEQUENCE [LARGE SCALE GENOMIC DNA]</scope>
    <source>
        <strain evidence="1 2">DSM 44831</strain>
    </source>
</reference>
<dbReference type="EMBL" id="VMSD01000008">
    <property type="protein sequence ID" value="KAF0845292.1"/>
    <property type="molecule type" value="Genomic_DNA"/>
</dbReference>
<dbReference type="InterPro" id="IPR027417">
    <property type="entry name" value="P-loop_NTPase"/>
</dbReference>
<protein>
    <submittedName>
        <fullName evidence="1">Uncharacterized protein</fullName>
    </submittedName>
</protein>
<dbReference type="SUPFAM" id="SSF52540">
    <property type="entry name" value="P-loop containing nucleoside triphosphate hydrolases"/>
    <property type="match status" value="1"/>
</dbReference>
<organism evidence="1 2">
    <name type="scientific">Nocardia caishijiensis</name>
    <dbReference type="NCBI Taxonomy" id="184756"/>
    <lineage>
        <taxon>Bacteria</taxon>
        <taxon>Bacillati</taxon>
        <taxon>Actinomycetota</taxon>
        <taxon>Actinomycetes</taxon>
        <taxon>Mycobacteriales</taxon>
        <taxon>Nocardiaceae</taxon>
        <taxon>Nocardia</taxon>
    </lineage>
</organism>
<dbReference type="Proteomes" id="UP000798951">
    <property type="component" value="Unassembled WGS sequence"/>
</dbReference>
<comment type="caution">
    <text evidence="1">The sequence shown here is derived from an EMBL/GenBank/DDBJ whole genome shotgun (WGS) entry which is preliminary data.</text>
</comment>
<evidence type="ECO:0000313" key="2">
    <source>
        <dbReference type="Proteomes" id="UP000798951"/>
    </source>
</evidence>